<dbReference type="RefSeq" id="WP_046367784.1">
    <property type="nucleotide sequence ID" value="NZ_BBWV01000001.1"/>
</dbReference>
<dbReference type="OrthoDB" id="9786272at2"/>
<name>A0A0E9MX78_9BACT</name>
<evidence type="ECO:0000259" key="5">
    <source>
        <dbReference type="Pfam" id="PF21546"/>
    </source>
</evidence>
<keyword evidence="7" id="KW-1185">Reference proteome</keyword>
<dbReference type="InterPro" id="IPR043129">
    <property type="entry name" value="ATPase_NBD"/>
</dbReference>
<dbReference type="GO" id="GO:0006071">
    <property type="term" value="P:glycerol metabolic process"/>
    <property type="evidence" value="ECO:0007669"/>
    <property type="project" value="TreeGrafter"/>
</dbReference>
<organism evidence="6 7">
    <name type="scientific">Flavihumibacter petaseus NBRC 106054</name>
    <dbReference type="NCBI Taxonomy" id="1220578"/>
    <lineage>
        <taxon>Bacteria</taxon>
        <taxon>Pseudomonadati</taxon>
        <taxon>Bacteroidota</taxon>
        <taxon>Chitinophagia</taxon>
        <taxon>Chitinophagales</taxon>
        <taxon>Chitinophagaceae</taxon>
        <taxon>Flavihumibacter</taxon>
    </lineage>
</organism>
<dbReference type="SUPFAM" id="SSF53067">
    <property type="entry name" value="Actin-like ATPase domain"/>
    <property type="match status" value="2"/>
</dbReference>
<comment type="caution">
    <text evidence="6">The sequence shown here is derived from an EMBL/GenBank/DDBJ whole genome shotgun (WGS) entry which is preliminary data.</text>
</comment>
<evidence type="ECO:0000313" key="6">
    <source>
        <dbReference type="EMBL" id="GAO42016.1"/>
    </source>
</evidence>
<dbReference type="CDD" id="cd07772">
    <property type="entry name" value="ASKHA_NBD_FGGY_NaCK-like"/>
    <property type="match status" value="1"/>
</dbReference>
<dbReference type="Pfam" id="PF21546">
    <property type="entry name" value="FGGY_C_2"/>
    <property type="match status" value="1"/>
</dbReference>
<dbReference type="PANTHER" id="PTHR10196:SF93">
    <property type="entry name" value="L-RHAMNULOKINASE"/>
    <property type="match status" value="1"/>
</dbReference>
<evidence type="ECO:0000256" key="2">
    <source>
        <dbReference type="ARBA" id="ARBA00022679"/>
    </source>
</evidence>
<feature type="domain" description="Carbohydrate kinase FGGY N-terminal" evidence="4">
    <location>
        <begin position="7"/>
        <end position="197"/>
    </location>
</feature>
<feature type="domain" description="Carbohydrate kinase FGGY C-terminal" evidence="5">
    <location>
        <begin position="247"/>
        <end position="310"/>
    </location>
</feature>
<dbReference type="Gene3D" id="3.30.420.40">
    <property type="match status" value="2"/>
</dbReference>
<evidence type="ECO:0000256" key="1">
    <source>
        <dbReference type="ARBA" id="ARBA00009156"/>
    </source>
</evidence>
<evidence type="ECO:0000256" key="3">
    <source>
        <dbReference type="ARBA" id="ARBA00022777"/>
    </source>
</evidence>
<gene>
    <name evidence="6" type="ORF">FPE01S_01_10290</name>
</gene>
<dbReference type="STRING" id="1220578.FPE01S_01_10290"/>
<evidence type="ECO:0000259" key="4">
    <source>
        <dbReference type="Pfam" id="PF00370"/>
    </source>
</evidence>
<keyword evidence="2" id="KW-0808">Transferase</keyword>
<sequence>MAALPVIAVFDVGKTNKKLFLFDSQYRIVEEITARFTETTDEDGFPCDNLESFRQSITENLSLLAARTDIDLRVVNFTTYGASMVYIDENGDPLTPLYNYLKPYPEALAEGLYERYGGKDEFSRSTASPAMGNLNSGLQLYRIKIQQPEIFRRIRYALHLPQYLHYLVAGSAFSDLTSIGCHTALWDMELQDYHTWVREEQLDSKLAPVCHSSHAIPCRIGDKAVMVGVGLHDSSAALIPYLRSFSDPFVLLSTGTWGITLNPFNQSPLTLGELESDCLFYLSYKGLPVKASRYFTGRELEQRSAGIAEKYKVSVHSLHQLPFDGHWRNAGEDSVIKAYHQLMQEIVDQQAEAMRLVIPPGDDLRIYIDGGFSRNEPFLRLLAGAFPRNYIAVAEMAQATSLGAALVMHDHWNGGELPADLVKLHDIRI</sequence>
<dbReference type="InterPro" id="IPR018484">
    <property type="entry name" value="FGGY_N"/>
</dbReference>
<accession>A0A0E9MX78</accession>
<proteinExistence type="inferred from homology"/>
<dbReference type="EMBL" id="BBWV01000001">
    <property type="protein sequence ID" value="GAO42016.1"/>
    <property type="molecule type" value="Genomic_DNA"/>
</dbReference>
<reference evidence="6 7" key="1">
    <citation type="submission" date="2015-04" db="EMBL/GenBank/DDBJ databases">
        <title>Whole genome shotgun sequence of Flavihumibacter petaseus NBRC 106054.</title>
        <authorList>
            <person name="Miyazawa S."/>
            <person name="Hosoyama A."/>
            <person name="Hashimoto M."/>
            <person name="Noguchi M."/>
            <person name="Tsuchikane K."/>
            <person name="Ohji S."/>
            <person name="Yamazoe A."/>
            <person name="Ichikawa N."/>
            <person name="Kimura A."/>
            <person name="Fujita N."/>
        </authorList>
    </citation>
    <scope>NUCLEOTIDE SEQUENCE [LARGE SCALE GENOMIC DNA]</scope>
    <source>
        <strain evidence="6 7">NBRC 106054</strain>
    </source>
</reference>
<keyword evidence="3 6" id="KW-0418">Kinase</keyword>
<comment type="similarity">
    <text evidence="1">Belongs to the FGGY kinase family.</text>
</comment>
<dbReference type="GO" id="GO:0004370">
    <property type="term" value="F:glycerol kinase activity"/>
    <property type="evidence" value="ECO:0007669"/>
    <property type="project" value="TreeGrafter"/>
</dbReference>
<dbReference type="GO" id="GO:0019301">
    <property type="term" value="P:rhamnose catabolic process"/>
    <property type="evidence" value="ECO:0007669"/>
    <property type="project" value="TreeGrafter"/>
</dbReference>
<dbReference type="Proteomes" id="UP000033121">
    <property type="component" value="Unassembled WGS sequence"/>
</dbReference>
<dbReference type="GO" id="GO:0005829">
    <property type="term" value="C:cytosol"/>
    <property type="evidence" value="ECO:0007669"/>
    <property type="project" value="TreeGrafter"/>
</dbReference>
<protein>
    <submittedName>
        <fullName evidence="6">Putative carbohydrate kinase</fullName>
    </submittedName>
</protein>
<dbReference type="AlphaFoldDB" id="A0A0E9MX78"/>
<evidence type="ECO:0000313" key="7">
    <source>
        <dbReference type="Proteomes" id="UP000033121"/>
    </source>
</evidence>
<dbReference type="InterPro" id="IPR049382">
    <property type="entry name" value="FGGY_C_2"/>
</dbReference>
<dbReference type="Pfam" id="PF00370">
    <property type="entry name" value="FGGY_N"/>
    <property type="match status" value="1"/>
</dbReference>
<dbReference type="PANTHER" id="PTHR10196">
    <property type="entry name" value="SUGAR KINASE"/>
    <property type="match status" value="1"/>
</dbReference>